<evidence type="ECO:0000313" key="2">
    <source>
        <dbReference type="EMBL" id="KIJ36257.1"/>
    </source>
</evidence>
<dbReference type="Proteomes" id="UP000054279">
    <property type="component" value="Unassembled WGS sequence"/>
</dbReference>
<evidence type="ECO:0000256" key="1">
    <source>
        <dbReference type="SAM" id="MobiDB-lite"/>
    </source>
</evidence>
<reference evidence="2 3" key="1">
    <citation type="submission" date="2014-06" db="EMBL/GenBank/DDBJ databases">
        <title>Evolutionary Origins and Diversification of the Mycorrhizal Mutualists.</title>
        <authorList>
            <consortium name="DOE Joint Genome Institute"/>
            <consortium name="Mycorrhizal Genomics Consortium"/>
            <person name="Kohler A."/>
            <person name="Kuo A."/>
            <person name="Nagy L.G."/>
            <person name="Floudas D."/>
            <person name="Copeland A."/>
            <person name="Barry K.W."/>
            <person name="Cichocki N."/>
            <person name="Veneault-Fourrey C."/>
            <person name="LaButti K."/>
            <person name="Lindquist E.A."/>
            <person name="Lipzen A."/>
            <person name="Lundell T."/>
            <person name="Morin E."/>
            <person name="Murat C."/>
            <person name="Riley R."/>
            <person name="Ohm R."/>
            <person name="Sun H."/>
            <person name="Tunlid A."/>
            <person name="Henrissat B."/>
            <person name="Grigoriev I.V."/>
            <person name="Hibbett D.S."/>
            <person name="Martin F."/>
        </authorList>
    </citation>
    <scope>NUCLEOTIDE SEQUENCE [LARGE SCALE GENOMIC DNA]</scope>
    <source>
        <strain evidence="2 3">SS14</strain>
    </source>
</reference>
<name>A0A0C9V3D6_SPHS4</name>
<evidence type="ECO:0000313" key="3">
    <source>
        <dbReference type="Proteomes" id="UP000054279"/>
    </source>
</evidence>
<feature type="region of interest" description="Disordered" evidence="1">
    <location>
        <begin position="80"/>
        <end position="108"/>
    </location>
</feature>
<accession>A0A0C9V3D6</accession>
<proteinExistence type="predicted"/>
<dbReference type="AlphaFoldDB" id="A0A0C9V3D6"/>
<protein>
    <submittedName>
        <fullName evidence="2">Uncharacterized protein</fullName>
    </submittedName>
</protein>
<dbReference type="EMBL" id="KN837180">
    <property type="protein sequence ID" value="KIJ36257.1"/>
    <property type="molecule type" value="Genomic_DNA"/>
</dbReference>
<gene>
    <name evidence="2" type="ORF">M422DRAFT_261399</name>
</gene>
<organism evidence="2 3">
    <name type="scientific">Sphaerobolus stellatus (strain SS14)</name>
    <dbReference type="NCBI Taxonomy" id="990650"/>
    <lineage>
        <taxon>Eukaryota</taxon>
        <taxon>Fungi</taxon>
        <taxon>Dikarya</taxon>
        <taxon>Basidiomycota</taxon>
        <taxon>Agaricomycotina</taxon>
        <taxon>Agaricomycetes</taxon>
        <taxon>Phallomycetidae</taxon>
        <taxon>Geastrales</taxon>
        <taxon>Sphaerobolaceae</taxon>
        <taxon>Sphaerobolus</taxon>
    </lineage>
</organism>
<feature type="region of interest" description="Disordered" evidence="1">
    <location>
        <begin position="16"/>
        <end position="41"/>
    </location>
</feature>
<dbReference type="HOGENOM" id="CLU_012886_3_0_1"/>
<sequence>MSTYCSRKWAEELSAPAVEEGELPQGLTMGDLTDSHQMSVDPQQSTEVFAPEHPGDQNMRAYSPHTVPVWVQSPIGMAGAAKSGHNLGSASDESDHVSPDEGDTENEDGSFTIQASEVGRLHEECPDLINLKDNAAKWSSLGIHAALLAVRSTRELSTILDLKTGQGLWEGQNPRHHRFAGGRH</sequence>
<keyword evidence="3" id="KW-1185">Reference proteome</keyword>